<feature type="domain" description="M23ase beta-sheet core" evidence="3">
    <location>
        <begin position="357"/>
        <end position="446"/>
    </location>
</feature>
<feature type="transmembrane region" description="Helical" evidence="2">
    <location>
        <begin position="12"/>
        <end position="32"/>
    </location>
</feature>
<dbReference type="InterPro" id="IPR011055">
    <property type="entry name" value="Dup_hybrid_motif"/>
</dbReference>
<name>A0A1T4NNC1_9FIRM</name>
<evidence type="ECO:0000259" key="4">
    <source>
        <dbReference type="Pfam" id="PF05569"/>
    </source>
</evidence>
<dbReference type="InterPro" id="IPR008756">
    <property type="entry name" value="Peptidase_M56"/>
</dbReference>
<dbReference type="PANTHER" id="PTHR34978">
    <property type="entry name" value="POSSIBLE SENSOR-TRANSDUCER PROTEIN BLAR"/>
    <property type="match status" value="1"/>
</dbReference>
<feature type="transmembrane region" description="Helical" evidence="2">
    <location>
        <begin position="237"/>
        <end position="255"/>
    </location>
</feature>
<dbReference type="SUPFAM" id="SSF51261">
    <property type="entry name" value="Duplicated hybrid motif"/>
    <property type="match status" value="1"/>
</dbReference>
<gene>
    <name evidence="5" type="ORF">SAMN02745191_1706</name>
</gene>
<keyword evidence="2" id="KW-0812">Transmembrane</keyword>
<evidence type="ECO:0000256" key="1">
    <source>
        <dbReference type="SAM" id="MobiDB-lite"/>
    </source>
</evidence>
<dbReference type="InterPro" id="IPR016047">
    <property type="entry name" value="M23ase_b-sheet_dom"/>
</dbReference>
<evidence type="ECO:0000313" key="5">
    <source>
        <dbReference type="EMBL" id="SJZ80556.1"/>
    </source>
</evidence>
<feature type="compositionally biased region" description="Low complexity" evidence="1">
    <location>
        <begin position="306"/>
        <end position="331"/>
    </location>
</feature>
<feature type="transmembrane region" description="Helical" evidence="2">
    <location>
        <begin position="192"/>
        <end position="213"/>
    </location>
</feature>
<dbReference type="PANTHER" id="PTHR34978:SF3">
    <property type="entry name" value="SLR0241 PROTEIN"/>
    <property type="match status" value="1"/>
</dbReference>
<keyword evidence="2" id="KW-1133">Transmembrane helix</keyword>
<feature type="transmembrane region" description="Helical" evidence="2">
    <location>
        <begin position="104"/>
        <end position="127"/>
    </location>
</feature>
<feature type="transmembrane region" description="Helical" evidence="2">
    <location>
        <begin position="275"/>
        <end position="294"/>
    </location>
</feature>
<proteinExistence type="predicted"/>
<dbReference type="EMBL" id="FUWY01000004">
    <property type="protein sequence ID" value="SJZ80556.1"/>
    <property type="molecule type" value="Genomic_DNA"/>
</dbReference>
<evidence type="ECO:0000256" key="2">
    <source>
        <dbReference type="SAM" id="Phobius"/>
    </source>
</evidence>
<keyword evidence="6" id="KW-1185">Reference proteome</keyword>
<feature type="domain" description="Peptidase M56" evidence="4">
    <location>
        <begin position="10"/>
        <end position="265"/>
    </location>
</feature>
<dbReference type="CDD" id="cd07341">
    <property type="entry name" value="M56_BlaR1_MecR1_like"/>
    <property type="match status" value="1"/>
</dbReference>
<dbReference type="Proteomes" id="UP000243297">
    <property type="component" value="Unassembled WGS sequence"/>
</dbReference>
<feature type="region of interest" description="Disordered" evidence="1">
    <location>
        <begin position="297"/>
        <end position="334"/>
    </location>
</feature>
<accession>A0A1T4NNC1</accession>
<evidence type="ECO:0000313" key="6">
    <source>
        <dbReference type="Proteomes" id="UP000243297"/>
    </source>
</evidence>
<dbReference type="RefSeq" id="WP_078712094.1">
    <property type="nucleotide sequence ID" value="NZ_FUWY01000004.1"/>
</dbReference>
<dbReference type="OrthoDB" id="9814002at2"/>
<keyword evidence="2" id="KW-0472">Membrane</keyword>
<protein>
    <submittedName>
        <fullName evidence="5">Signal transducer regulating beta-lactamase production, contains metallopeptidase domain</fullName>
    </submittedName>
</protein>
<dbReference type="STRING" id="118967.SAMN02745191_1706"/>
<dbReference type="Pfam" id="PF05569">
    <property type="entry name" value="Peptidase_M56"/>
    <property type="match status" value="1"/>
</dbReference>
<dbReference type="CDD" id="cd12797">
    <property type="entry name" value="M23_peptidase"/>
    <property type="match status" value="1"/>
</dbReference>
<dbReference type="AlphaFoldDB" id="A0A1T4NNC1"/>
<feature type="transmembrane region" description="Helical" evidence="2">
    <location>
        <begin position="39"/>
        <end position="57"/>
    </location>
</feature>
<organism evidence="5 6">
    <name type="scientific">Anaerorhabdus furcosa</name>
    <dbReference type="NCBI Taxonomy" id="118967"/>
    <lineage>
        <taxon>Bacteria</taxon>
        <taxon>Bacillati</taxon>
        <taxon>Bacillota</taxon>
        <taxon>Erysipelotrichia</taxon>
        <taxon>Erysipelotrichales</taxon>
        <taxon>Erysipelotrichaceae</taxon>
        <taxon>Anaerorhabdus</taxon>
    </lineage>
</organism>
<reference evidence="6" key="1">
    <citation type="submission" date="2017-02" db="EMBL/GenBank/DDBJ databases">
        <authorList>
            <person name="Varghese N."/>
            <person name="Submissions S."/>
        </authorList>
    </citation>
    <scope>NUCLEOTIDE SEQUENCE [LARGE SCALE GENOMIC DNA]</scope>
    <source>
        <strain evidence="6">ATCC 25662</strain>
    </source>
</reference>
<dbReference type="Gene3D" id="2.70.70.10">
    <property type="entry name" value="Glucose Permease (Domain IIA)"/>
    <property type="match status" value="1"/>
</dbReference>
<evidence type="ECO:0000259" key="3">
    <source>
        <dbReference type="Pfam" id="PF01551"/>
    </source>
</evidence>
<sequence length="460" mass="51398">METITSLFKTIVSMSIGASVVILVVLVVRLLFRKAPKIFSYSLWLFVLIRLIFPITFESKASILSVPSTLSDRIVEDIPVTVEVIKGTMTETIVASHSISLLDILSIVWICGMLGLILYTIVCYIKIKKTLKYSIKMVDNIYESESISMPFVFGIFKPKIYIPLNLNKRQKQIILAHEIIHVERKDTLIKSIALIVTMIHWFNPFVWLSFYVMSKDMEYSCDEKVIRRLGDKCKQSFGMTLLEFAINPYIMVVSFSESNTKERIKHMLNYKKPSFWVLLACLLIGGLLIIPLLSNPTKESKPSPTPTIEVTPTPEVSTTPTTEPSTTPSAETENKEVSYIAPLKNFEVTCGWGCYAGHDAIDIKDPSNKNADIYAIAEGSVEEVGFDKSTGNYIVIDHGDSKSFYGQMKNESSLKEGDSVKQGDVIGVTGMTGQASGEHLHFAIMDSDGNKLSNTLELIQ</sequence>
<dbReference type="InterPro" id="IPR052173">
    <property type="entry name" value="Beta-lactam_resp_regulator"/>
</dbReference>
<dbReference type="Pfam" id="PF01551">
    <property type="entry name" value="Peptidase_M23"/>
    <property type="match status" value="1"/>
</dbReference>